<accession>A0A4C1XJ51</accession>
<name>A0A4C1XJ51_EUMVA</name>
<evidence type="ECO:0000313" key="2">
    <source>
        <dbReference type="Proteomes" id="UP000299102"/>
    </source>
</evidence>
<protein>
    <submittedName>
        <fullName evidence="1">Uncharacterized protein</fullName>
    </submittedName>
</protein>
<evidence type="ECO:0000313" key="1">
    <source>
        <dbReference type="EMBL" id="GBP63150.1"/>
    </source>
</evidence>
<comment type="caution">
    <text evidence="1">The sequence shown here is derived from an EMBL/GenBank/DDBJ whole genome shotgun (WGS) entry which is preliminary data.</text>
</comment>
<sequence length="155" mass="17135">MRFDRTLSERETKPLSCHVRRAVRARASHKPATSAHDNAARLPIVRTMRAPPPSPAALFHPPLGHAIGGRARADRARNLNKNQKDRLTEFNKLKSQRAGLIARRTAAEEGFSSGDRGLDVATKNILALGIRPIKRYRKFPTTVALARSSTSELPT</sequence>
<dbReference type="EMBL" id="BGZK01000861">
    <property type="protein sequence ID" value="GBP63150.1"/>
    <property type="molecule type" value="Genomic_DNA"/>
</dbReference>
<reference evidence="1 2" key="1">
    <citation type="journal article" date="2019" name="Commun. Biol.">
        <title>The bagworm genome reveals a unique fibroin gene that provides high tensile strength.</title>
        <authorList>
            <person name="Kono N."/>
            <person name="Nakamura H."/>
            <person name="Ohtoshi R."/>
            <person name="Tomita M."/>
            <person name="Numata K."/>
            <person name="Arakawa K."/>
        </authorList>
    </citation>
    <scope>NUCLEOTIDE SEQUENCE [LARGE SCALE GENOMIC DNA]</scope>
</reference>
<dbReference type="AlphaFoldDB" id="A0A4C1XJ51"/>
<dbReference type="Proteomes" id="UP000299102">
    <property type="component" value="Unassembled WGS sequence"/>
</dbReference>
<keyword evidence="2" id="KW-1185">Reference proteome</keyword>
<proteinExistence type="predicted"/>
<organism evidence="1 2">
    <name type="scientific">Eumeta variegata</name>
    <name type="common">Bagworm moth</name>
    <name type="synonym">Eumeta japonica</name>
    <dbReference type="NCBI Taxonomy" id="151549"/>
    <lineage>
        <taxon>Eukaryota</taxon>
        <taxon>Metazoa</taxon>
        <taxon>Ecdysozoa</taxon>
        <taxon>Arthropoda</taxon>
        <taxon>Hexapoda</taxon>
        <taxon>Insecta</taxon>
        <taxon>Pterygota</taxon>
        <taxon>Neoptera</taxon>
        <taxon>Endopterygota</taxon>
        <taxon>Lepidoptera</taxon>
        <taxon>Glossata</taxon>
        <taxon>Ditrysia</taxon>
        <taxon>Tineoidea</taxon>
        <taxon>Psychidae</taxon>
        <taxon>Oiketicinae</taxon>
        <taxon>Eumeta</taxon>
    </lineage>
</organism>
<gene>
    <name evidence="1" type="ORF">EVAR_59709_1</name>
</gene>